<evidence type="ECO:0000259" key="2">
    <source>
        <dbReference type="Pfam" id="PF10382"/>
    </source>
</evidence>
<feature type="compositionally biased region" description="Low complexity" evidence="1">
    <location>
        <begin position="251"/>
        <end position="260"/>
    </location>
</feature>
<dbReference type="Pfam" id="PF10382">
    <property type="entry name" value="ZGRF1-like_N"/>
    <property type="match status" value="1"/>
</dbReference>
<accession>A0A9W8Y0T1</accession>
<gene>
    <name evidence="3" type="ORF">N0V83_009737</name>
</gene>
<evidence type="ECO:0000313" key="4">
    <source>
        <dbReference type="Proteomes" id="UP001140560"/>
    </source>
</evidence>
<dbReference type="OrthoDB" id="6513042at2759"/>
<name>A0A9W8Y0T1_9PLEO</name>
<feature type="region of interest" description="Disordered" evidence="1">
    <location>
        <begin position="221"/>
        <end position="337"/>
    </location>
</feature>
<protein>
    <recommendedName>
        <fullName evidence="2">5'-3' DNA helicase ZGRF1-like N-terminal domain-containing protein</fullName>
    </recommendedName>
</protein>
<feature type="domain" description="5'-3' DNA helicase ZGRF1-like N-terminal" evidence="2">
    <location>
        <begin position="23"/>
        <end position="103"/>
    </location>
</feature>
<dbReference type="GO" id="GO:0035861">
    <property type="term" value="C:site of double-strand break"/>
    <property type="evidence" value="ECO:0007669"/>
    <property type="project" value="TreeGrafter"/>
</dbReference>
<dbReference type="PANTHER" id="PTHR28535">
    <property type="entry name" value="ZINC FINGER GRF-TYPE CONTAINING 1"/>
    <property type="match status" value="1"/>
</dbReference>
<dbReference type="GO" id="GO:0006302">
    <property type="term" value="P:double-strand break repair"/>
    <property type="evidence" value="ECO:0007669"/>
    <property type="project" value="TreeGrafter"/>
</dbReference>
<proteinExistence type="predicted"/>
<feature type="compositionally biased region" description="Pro residues" evidence="1">
    <location>
        <begin position="315"/>
        <end position="325"/>
    </location>
</feature>
<feature type="region of interest" description="Disordered" evidence="1">
    <location>
        <begin position="107"/>
        <end position="205"/>
    </location>
</feature>
<sequence>MTAPLRGTPRSSALPASQNTAPVAEFRCLFTHDVRRKQKRWQDGYLKFHTFNNRVMVYDQSRNFLGDTYYKDSNELHEGDELNLDKGVMIEVAEPMGVTQTDLTPLFEKKPKEPPVRPNAASQTRPFQRPTSVAPQTTSQLRHKSLNSLLGTPRGPIGKSVPLKSPYEARKEKENNIVEERPPKRQKTTPQGGILEGIQSSLRRKPRAKVIVLDAEPEPAPAFFSDVTLPSTPPGHVRPRSEPSPQPQPIVKPVVIEKPPVQTPKIPQGKVPVPSVKAVETPKQSAPTSSPPVSASNRIANVNFAVQPARKQPKEPSPTASPPRNPKTNPKTKSLRLTTGVKRGTLLCQSLPQPIAPLIEGKRKGPRKVKEGAAKRAKVSASPPSAFLGVVDDPEVVHGIMDQQILVPLSPVQPQELTSSPAFDDPRPLPTIATRKVGAKEAVRKQAAPAPSEPQIAKPKLPSPKSTSQNALAQKKAIEKPQPIRKASPTPVHAFEPPTADSRDTSPAHTEAPDTRSRNSTVSPKKKIPLSTGGFRKKPQRSSKQSTVPPTSEVIVPSPRNESVPLPPHPLRASKKGPVMTTSELAALLQKPKRAKKAPINDPIEDDGTQGAAAGKSPNRNFRRVRSENDAPIPSTAEDWEKRNLPKTPPSNNLTDIVVVDEPDITVVGAADVVPVVTTRKNNGLSALIKKTDPRRKFQRTQSLSVQTNIPPVEVDIPSPVVDQDVGPWSTEAYDLFDWRPPGRE</sequence>
<feature type="compositionally biased region" description="Basic and acidic residues" evidence="1">
    <location>
        <begin position="501"/>
        <end position="517"/>
    </location>
</feature>
<keyword evidence="4" id="KW-1185">Reference proteome</keyword>
<feature type="compositionally biased region" description="Basic and acidic residues" evidence="1">
    <location>
        <begin position="360"/>
        <end position="374"/>
    </location>
</feature>
<organism evidence="3 4">
    <name type="scientific">Neocucurbitaria cava</name>
    <dbReference type="NCBI Taxonomy" id="798079"/>
    <lineage>
        <taxon>Eukaryota</taxon>
        <taxon>Fungi</taxon>
        <taxon>Dikarya</taxon>
        <taxon>Ascomycota</taxon>
        <taxon>Pezizomycotina</taxon>
        <taxon>Dothideomycetes</taxon>
        <taxon>Pleosporomycetidae</taxon>
        <taxon>Pleosporales</taxon>
        <taxon>Pleosporineae</taxon>
        <taxon>Cucurbitariaceae</taxon>
        <taxon>Neocucurbitaria</taxon>
    </lineage>
</organism>
<dbReference type="AlphaFoldDB" id="A0A9W8Y0T1"/>
<feature type="region of interest" description="Disordered" evidence="1">
    <location>
        <begin position="357"/>
        <end position="388"/>
    </location>
</feature>
<feature type="compositionally biased region" description="Polar residues" evidence="1">
    <location>
        <begin position="412"/>
        <end position="421"/>
    </location>
</feature>
<comment type="caution">
    <text evidence="3">The sequence shown here is derived from an EMBL/GenBank/DDBJ whole genome shotgun (WGS) entry which is preliminary data.</text>
</comment>
<feature type="region of interest" description="Disordered" evidence="1">
    <location>
        <begin position="412"/>
        <end position="655"/>
    </location>
</feature>
<dbReference type="EMBL" id="JAPEUY010000019">
    <property type="protein sequence ID" value="KAJ4363444.1"/>
    <property type="molecule type" value="Genomic_DNA"/>
</dbReference>
<feature type="compositionally biased region" description="Basic and acidic residues" evidence="1">
    <location>
        <begin position="167"/>
        <end position="183"/>
    </location>
</feature>
<dbReference type="PANTHER" id="PTHR28535:SF1">
    <property type="entry name" value="PROTEIN ZGRF1"/>
    <property type="match status" value="1"/>
</dbReference>
<dbReference type="GO" id="GO:0005634">
    <property type="term" value="C:nucleus"/>
    <property type="evidence" value="ECO:0007669"/>
    <property type="project" value="TreeGrafter"/>
</dbReference>
<feature type="compositionally biased region" description="Low complexity" evidence="1">
    <location>
        <begin position="285"/>
        <end position="296"/>
    </location>
</feature>
<evidence type="ECO:0000313" key="3">
    <source>
        <dbReference type="EMBL" id="KAJ4363444.1"/>
    </source>
</evidence>
<reference evidence="3" key="1">
    <citation type="submission" date="2022-10" db="EMBL/GenBank/DDBJ databases">
        <title>Tapping the CABI collections for fungal endophytes: first genome assemblies for Collariella, Neodidymelliopsis, Ascochyta clinopodiicola, Didymella pomorum, Didymosphaeria variabile, Neocosmospora piperis and Neocucurbitaria cava.</title>
        <authorList>
            <person name="Hill R."/>
        </authorList>
    </citation>
    <scope>NUCLEOTIDE SEQUENCE</scope>
    <source>
        <strain evidence="3">IMI 356814</strain>
    </source>
</reference>
<dbReference type="InterPro" id="IPR018838">
    <property type="entry name" value="ZGRF1-like_N"/>
</dbReference>
<dbReference type="InterPro" id="IPR052800">
    <property type="entry name" value="DNA_Repair_Helicase_ZGRF1"/>
</dbReference>
<dbReference type="Proteomes" id="UP001140560">
    <property type="component" value="Unassembled WGS sequence"/>
</dbReference>
<feature type="compositionally biased region" description="Polar residues" evidence="1">
    <location>
        <begin position="120"/>
        <end position="150"/>
    </location>
</feature>
<evidence type="ECO:0000256" key="1">
    <source>
        <dbReference type="SAM" id="MobiDB-lite"/>
    </source>
</evidence>